<name>D5AX39_RICPP</name>
<dbReference type="PATRIC" id="fig|449216.3.peg.458"/>
<dbReference type="GeneID" id="57569573"/>
<dbReference type="AlphaFoldDB" id="D5AX39"/>
<proteinExistence type="predicted"/>
<dbReference type="SMR" id="D5AX39"/>
<dbReference type="HOGENOM" id="CLU_602531_0_0_5"/>
<evidence type="ECO:0000313" key="2">
    <source>
        <dbReference type="Proteomes" id="UP000006931"/>
    </source>
</evidence>
<evidence type="ECO:0000313" key="1">
    <source>
        <dbReference type="EMBL" id="ADE29978.1"/>
    </source>
</evidence>
<dbReference type="EMBL" id="CP001584">
    <property type="protein sequence ID" value="ADE29978.1"/>
    <property type="molecule type" value="Genomic_DNA"/>
</dbReference>
<dbReference type="KEGG" id="rpq:rpr22_CDS439"/>
<dbReference type="Proteomes" id="UP000006931">
    <property type="component" value="Chromosome"/>
</dbReference>
<organism evidence="1 2">
    <name type="scientific">Rickettsia prowazekii (strain Rp22)</name>
    <dbReference type="NCBI Taxonomy" id="449216"/>
    <lineage>
        <taxon>Bacteria</taxon>
        <taxon>Pseudomonadati</taxon>
        <taxon>Pseudomonadota</taxon>
        <taxon>Alphaproteobacteria</taxon>
        <taxon>Rickettsiales</taxon>
        <taxon>Rickettsiaceae</taxon>
        <taxon>Rickettsieae</taxon>
        <taxon>Rickettsia</taxon>
        <taxon>typhus group</taxon>
    </lineage>
</organism>
<dbReference type="RefSeq" id="WP_004597673.1">
    <property type="nucleotide sequence ID" value="NC_017560.1"/>
</dbReference>
<accession>D5AX39</accession>
<reference evidence="1 2" key="1">
    <citation type="journal article" date="2010" name="Genome Res.">
        <title>Genomic, proteomic, and transcriptomic analysis of virulent and avirulent Rickettsia prowazekii reveals its adaptive mutation capabilities.</title>
        <authorList>
            <person name="Bechah Y."/>
            <person name="El Karkouri K."/>
            <person name="Mediannikov O."/>
            <person name="Leroy Q."/>
            <person name="Pelletier N."/>
            <person name="Robert C."/>
            <person name="Medigue C."/>
            <person name="Mege J.L."/>
            <person name="Raoult D."/>
        </authorList>
    </citation>
    <scope>NUCLEOTIDE SEQUENCE [LARGE SCALE GENOMIC DNA]</scope>
    <source>
        <strain evidence="1 2">Rp22</strain>
    </source>
</reference>
<sequence>MSEIITNINDSIEKIKKIEEITEISAAVQGKIIDIKNVDSRLDTLNKNIVILDPIQQYLQSEEYIISTLEVLASHIISEVVENKDVQKLVDNLHINLEQITKLIPSAADKLKFDIARAEAALKGFVLPLNNGGPFDELSLMGIKDKEEIFAGPIRATKKALIAISGNSIPKEQYANAIKDKAMEILKQDPNNTPDKLEQYEKFIIQGDKNQKFNKDSNQFIPRVNKLSQIEFKELQKAATDTVHKISSRLEKNNSISKQLEQIVLIANSSGIKKSKVIIKKLNKLDSTYLSENSTKIATALKDINDKGASLWEKFKQIFTGRNYLEERLSQLVDKHITLSDGYVVKTINDRIFSNALTNPEIAVGLTKFLNKNKDKVTTNPEFKNLIPITGEHIIVQPQQVNNLNLAELRKINPITFDKTIFEDSIKLRNSNRKYPQTTPNIATKNQEAVRSKG</sequence>
<protein>
    <submittedName>
        <fullName evidence="1">Uncharacterized protein</fullName>
    </submittedName>
</protein>
<gene>
    <name evidence="1" type="ordered locus">rpr22_CDS439</name>
</gene>